<organism evidence="1 2">
    <name type="scientific">Romanomermis culicivorax</name>
    <name type="common">Nematode worm</name>
    <dbReference type="NCBI Taxonomy" id="13658"/>
    <lineage>
        <taxon>Eukaryota</taxon>
        <taxon>Metazoa</taxon>
        <taxon>Ecdysozoa</taxon>
        <taxon>Nematoda</taxon>
        <taxon>Enoplea</taxon>
        <taxon>Dorylaimia</taxon>
        <taxon>Mermithida</taxon>
        <taxon>Mermithoidea</taxon>
        <taxon>Mermithidae</taxon>
        <taxon>Romanomermis</taxon>
    </lineage>
</organism>
<accession>A0A915HVH6</accession>
<dbReference type="AlphaFoldDB" id="A0A915HVH6"/>
<protein>
    <submittedName>
        <fullName evidence="2">Uncharacterized protein</fullName>
    </submittedName>
</protein>
<name>A0A915HVH6_ROMCU</name>
<keyword evidence="1" id="KW-1185">Reference proteome</keyword>
<evidence type="ECO:0000313" key="2">
    <source>
        <dbReference type="WBParaSite" id="nRc.2.0.1.t05412-RA"/>
    </source>
</evidence>
<sequence length="71" mass="7710">MITDDQLGAFCINLNDFVSAGWLCQSKSSCAKSLDESVTSHKNRKCSLDFKLKTIAAAKKKETAQLLAASK</sequence>
<dbReference type="Proteomes" id="UP000887565">
    <property type="component" value="Unplaced"/>
</dbReference>
<evidence type="ECO:0000313" key="1">
    <source>
        <dbReference type="Proteomes" id="UP000887565"/>
    </source>
</evidence>
<dbReference type="WBParaSite" id="nRc.2.0.1.t05412-RA">
    <property type="protein sequence ID" value="nRc.2.0.1.t05412-RA"/>
    <property type="gene ID" value="nRc.2.0.1.g05412"/>
</dbReference>
<reference evidence="2" key="1">
    <citation type="submission" date="2022-11" db="UniProtKB">
        <authorList>
            <consortium name="WormBaseParasite"/>
        </authorList>
    </citation>
    <scope>IDENTIFICATION</scope>
</reference>
<proteinExistence type="predicted"/>